<feature type="compositionally biased region" description="Basic and acidic residues" evidence="1">
    <location>
        <begin position="8"/>
        <end position="20"/>
    </location>
</feature>
<dbReference type="KEGG" id="vg:40075122"/>
<dbReference type="EMBL" id="AP017972">
    <property type="protein sequence ID" value="BAW98315.1"/>
    <property type="molecule type" value="Genomic_DNA"/>
</dbReference>
<reference evidence="2 3" key="1">
    <citation type="submission" date="2017-01" db="EMBL/GenBank/DDBJ databases">
        <title>Complete Genome Sequence of Vibrio Parahaemolyticus Bacteriophage pTD1.</title>
        <authorList>
            <person name="Midorikawa Y."/>
            <person name="Sano M."/>
        </authorList>
    </citation>
    <scope>NUCLEOTIDE SEQUENCE [LARGE SCALE GENOMIC DNA]</scope>
    <source>
        <strain evidence="2">PTD1</strain>
    </source>
</reference>
<organism evidence="2 3">
    <name type="scientific">Vibrio phage pTD1</name>
    <dbReference type="NCBI Taxonomy" id="1938577"/>
    <lineage>
        <taxon>Viruses</taxon>
        <taxon>Duplodnaviria</taxon>
        <taxon>Heunggongvirae</taxon>
        <taxon>Uroviricota</taxon>
        <taxon>Caudoviricetes</taxon>
        <taxon>Chimalliviridae</taxon>
        <taxon>Gorgonvirinae</taxon>
        <taxon>Tidunavirus</taxon>
        <taxon>Tidunavirus pTD1</taxon>
    </lineage>
</organism>
<dbReference type="RefSeq" id="YP_009599393.1">
    <property type="nucleotide sequence ID" value="NC_041916.1"/>
</dbReference>
<sequence>MQPTDPIETPRPKIREEHTAENTTMKTSVPQTEPVKHEPEPTEPSPTLNYMLGTTKAEFEPMMRLVLSWSRYKAAVHDGEVSKSEITRLMNNYNELREELRPGIPEPELEEMMGHFLTFHRNYVELSYFRNKSYLTRPWENASEIADGKFESDIVKRYPGAKNEAMALSNRMMRASQRRSRTPNGYDVLLRDSFVQIRLEPSDMLELGQVVDRINKEIHGYVRTFNGNSLTLIRASIYRVFWEYLSEKITQHSVSDVDEPRDLARLIKLSDFRALFTELLGEVMAGGIPMTVHCNQTGCDWVDVLRADADTMLWHDKTLLSEEQAAALGNLKNFAKRYTAEEVLALQSQFKFTEEAHITFDEDSQRIDFEQPSISEYFLAFDIFMEHIGPAIRQIRSDVMDDDEFDKRLTNLIDTVRGLEYMHWCSKLTIEPEEGSDEEPAVFTRAENPIEFYNGIIGVIDPDDEATSKVIRWCVEHGPEMSSTAVGMSNAVCPKCGKETHGGHTTLGITPIDPFMSFFVQTRQALAERAINRAIIDQTTH</sequence>
<keyword evidence="3" id="KW-1185">Reference proteome</keyword>
<accession>A0A1Q2U2X2</accession>
<name>A0A1Q2U2X2_9CAUD</name>
<proteinExistence type="predicted"/>
<evidence type="ECO:0000313" key="3">
    <source>
        <dbReference type="Proteomes" id="UP000221243"/>
    </source>
</evidence>
<evidence type="ECO:0000256" key="1">
    <source>
        <dbReference type="SAM" id="MobiDB-lite"/>
    </source>
</evidence>
<protein>
    <submittedName>
        <fullName evidence="2">Phage protein</fullName>
    </submittedName>
</protein>
<evidence type="ECO:0000313" key="2">
    <source>
        <dbReference type="EMBL" id="BAW98315.1"/>
    </source>
</evidence>
<feature type="region of interest" description="Disordered" evidence="1">
    <location>
        <begin position="1"/>
        <end position="48"/>
    </location>
</feature>
<feature type="compositionally biased region" description="Polar residues" evidence="1">
    <location>
        <begin position="21"/>
        <end position="31"/>
    </location>
</feature>
<dbReference type="OrthoDB" id="3710at10239"/>
<dbReference type="GeneID" id="40075122"/>
<dbReference type="Proteomes" id="UP000221243">
    <property type="component" value="Segment"/>
</dbReference>